<comment type="caution">
    <text evidence="3">The sequence shown here is derived from an EMBL/GenBank/DDBJ whole genome shotgun (WGS) entry which is preliminary data.</text>
</comment>
<dbReference type="EMBL" id="JAQMWT010000139">
    <property type="protein sequence ID" value="KAJ8609462.1"/>
    <property type="molecule type" value="Genomic_DNA"/>
</dbReference>
<gene>
    <name evidence="3" type="ORF">CTAYLR_005438</name>
</gene>
<dbReference type="Pfam" id="PF00566">
    <property type="entry name" value="RabGAP-TBC"/>
    <property type="match status" value="1"/>
</dbReference>
<dbReference type="PANTHER" id="PTHR22957">
    <property type="entry name" value="TBC1 DOMAIN FAMILY MEMBER GTPASE-ACTIVATING PROTEIN"/>
    <property type="match status" value="1"/>
</dbReference>
<proteinExistence type="predicted"/>
<keyword evidence="4" id="KW-1185">Reference proteome</keyword>
<feature type="compositionally biased region" description="Acidic residues" evidence="1">
    <location>
        <begin position="373"/>
        <end position="382"/>
    </location>
</feature>
<evidence type="ECO:0000259" key="2">
    <source>
        <dbReference type="PROSITE" id="PS50086"/>
    </source>
</evidence>
<dbReference type="SUPFAM" id="SSF47923">
    <property type="entry name" value="Ypt/Rab-GAP domain of gyp1p"/>
    <property type="match status" value="2"/>
</dbReference>
<feature type="compositionally biased region" description="Acidic residues" evidence="1">
    <location>
        <begin position="433"/>
        <end position="445"/>
    </location>
</feature>
<feature type="compositionally biased region" description="Basic residues" evidence="1">
    <location>
        <begin position="19"/>
        <end position="30"/>
    </location>
</feature>
<dbReference type="SMART" id="SM00164">
    <property type="entry name" value="TBC"/>
    <property type="match status" value="1"/>
</dbReference>
<dbReference type="InterPro" id="IPR000195">
    <property type="entry name" value="Rab-GAP-TBC_dom"/>
</dbReference>
<feature type="region of interest" description="Disordered" evidence="1">
    <location>
        <begin position="273"/>
        <end position="483"/>
    </location>
</feature>
<dbReference type="AlphaFoldDB" id="A0AAD7UM24"/>
<feature type="region of interest" description="Disordered" evidence="1">
    <location>
        <begin position="1"/>
        <end position="30"/>
    </location>
</feature>
<evidence type="ECO:0000313" key="4">
    <source>
        <dbReference type="Proteomes" id="UP001230188"/>
    </source>
</evidence>
<dbReference type="Gene3D" id="1.10.472.80">
    <property type="entry name" value="Ypt/Rab-GAP domain of gyp1p, domain 3"/>
    <property type="match status" value="1"/>
</dbReference>
<dbReference type="Proteomes" id="UP001230188">
    <property type="component" value="Unassembled WGS sequence"/>
</dbReference>
<feature type="compositionally biased region" description="Basic and acidic residues" evidence="1">
    <location>
        <begin position="283"/>
        <end position="292"/>
    </location>
</feature>
<dbReference type="Gene3D" id="1.10.8.270">
    <property type="entry name" value="putative rabgap domain of human tbc1 domain family member 14 like domains"/>
    <property type="match status" value="1"/>
</dbReference>
<sequence length="483" mass="53227">MSSEPAGKRALLWQGGNPSKRRKSSSRKVRWTRWSEEDSKLVAAALGAAGSVEHPDLEDQIAKDVKRTFRVRVDAALLTKFLIASALAEPDRGYVQGMNYVAGIVILVFSEDGLDDEAAAYATFSTLLRRFDGYYAPGFPVLLRDVDVLGSLLRKHKRDLCARLEACGATPMTYAPRFLMSLGSAVFDANVTARIWEPVLETPDAGSAIMVWVMMAVLCLSEPLVRRAAGDPVDTFVKVQDAILDAARGVATFDTIADAAPVSVKLVKAALDARNARRSRSGTPREPDERTPPKKMLGSLSSFPRTVRLGRQLLGLTPRSGVRKNNNANLDDDDENQPVITIEIDDEPPPPENVEEPPVHHPPRSGVKNNTNLDDDDDDDENQPVITIEIDEEPPPPENVEEPPLHHPPRSGVKNNTNLDDDDDENQPVITIEIDEEPPPPENVEEPPLHHSPPTTPGPPHDDTRDEDDKEKNSETQEPLFFF</sequence>
<organism evidence="3 4">
    <name type="scientific">Chrysophaeum taylorii</name>
    <dbReference type="NCBI Taxonomy" id="2483200"/>
    <lineage>
        <taxon>Eukaryota</taxon>
        <taxon>Sar</taxon>
        <taxon>Stramenopiles</taxon>
        <taxon>Ochrophyta</taxon>
        <taxon>Pelagophyceae</taxon>
        <taxon>Pelagomonadales</taxon>
        <taxon>Pelagomonadaceae</taxon>
        <taxon>Chrysophaeum</taxon>
    </lineage>
</organism>
<dbReference type="GO" id="GO:0005096">
    <property type="term" value="F:GTPase activator activity"/>
    <property type="evidence" value="ECO:0007669"/>
    <property type="project" value="TreeGrafter"/>
</dbReference>
<evidence type="ECO:0000313" key="3">
    <source>
        <dbReference type="EMBL" id="KAJ8609462.1"/>
    </source>
</evidence>
<feature type="compositionally biased region" description="Acidic residues" evidence="1">
    <location>
        <begin position="389"/>
        <end position="401"/>
    </location>
</feature>
<feature type="compositionally biased region" description="Acidic residues" evidence="1">
    <location>
        <begin position="343"/>
        <end position="355"/>
    </location>
</feature>
<feature type="domain" description="Rab-GAP TBC" evidence="2">
    <location>
        <begin position="3"/>
        <end position="203"/>
    </location>
</feature>
<accession>A0AAD7UM24</accession>
<dbReference type="PROSITE" id="PS50086">
    <property type="entry name" value="TBC_RABGAP"/>
    <property type="match status" value="1"/>
</dbReference>
<feature type="compositionally biased region" description="Pro residues" evidence="1">
    <location>
        <begin position="450"/>
        <end position="459"/>
    </location>
</feature>
<dbReference type="InterPro" id="IPR035969">
    <property type="entry name" value="Rab-GAP_TBC_sf"/>
</dbReference>
<reference evidence="3" key="1">
    <citation type="submission" date="2023-01" db="EMBL/GenBank/DDBJ databases">
        <title>Metagenome sequencing of chrysophaentin producing Chrysophaeum taylorii.</title>
        <authorList>
            <person name="Davison J."/>
            <person name="Bewley C."/>
        </authorList>
    </citation>
    <scope>NUCLEOTIDE SEQUENCE</scope>
    <source>
        <strain evidence="3">NIES-1699</strain>
    </source>
</reference>
<evidence type="ECO:0000256" key="1">
    <source>
        <dbReference type="SAM" id="MobiDB-lite"/>
    </source>
</evidence>
<protein>
    <recommendedName>
        <fullName evidence="2">Rab-GAP TBC domain-containing protein</fullName>
    </recommendedName>
</protein>
<name>A0AAD7UM24_9STRA</name>